<proteinExistence type="predicted"/>
<evidence type="ECO:0000256" key="1">
    <source>
        <dbReference type="SAM" id="MobiDB-lite"/>
    </source>
</evidence>
<dbReference type="OrthoDB" id="1721419at2759"/>
<reference evidence="3" key="1">
    <citation type="submission" date="2016-06" db="EMBL/GenBank/DDBJ databases">
        <title>Parallel loss of symbiosis genes in relatives of nitrogen-fixing non-legume Parasponia.</title>
        <authorList>
            <person name="Van Velzen R."/>
            <person name="Holmer R."/>
            <person name="Bu F."/>
            <person name="Rutten L."/>
            <person name="Van Zeijl A."/>
            <person name="Liu W."/>
            <person name="Santuari L."/>
            <person name="Cao Q."/>
            <person name="Sharma T."/>
            <person name="Shen D."/>
            <person name="Roswanjaya Y."/>
            <person name="Wardhani T."/>
            <person name="Kalhor M.S."/>
            <person name="Jansen J."/>
            <person name="Van den Hoogen J."/>
            <person name="Gungor B."/>
            <person name="Hartog M."/>
            <person name="Hontelez J."/>
            <person name="Verver J."/>
            <person name="Yang W.-C."/>
            <person name="Schijlen E."/>
            <person name="Repin R."/>
            <person name="Schilthuizen M."/>
            <person name="Schranz E."/>
            <person name="Heidstra R."/>
            <person name="Miyata K."/>
            <person name="Fedorova E."/>
            <person name="Kohlen W."/>
            <person name="Bisseling T."/>
            <person name="Smit S."/>
            <person name="Geurts R."/>
        </authorList>
    </citation>
    <scope>NUCLEOTIDE SEQUENCE [LARGE SCALE GENOMIC DNA]</scope>
    <source>
        <strain evidence="3">cv. WU1-14</strain>
    </source>
</reference>
<dbReference type="AlphaFoldDB" id="A0A2P5BDJ8"/>
<name>A0A2P5BDJ8_PARAD</name>
<feature type="region of interest" description="Disordered" evidence="1">
    <location>
        <begin position="40"/>
        <end position="59"/>
    </location>
</feature>
<keyword evidence="3" id="KW-1185">Reference proteome</keyword>
<dbReference type="EMBL" id="JXTB01000304">
    <property type="protein sequence ID" value="PON46863.1"/>
    <property type="molecule type" value="Genomic_DNA"/>
</dbReference>
<comment type="caution">
    <text evidence="2">The sequence shown here is derived from an EMBL/GenBank/DDBJ whole genome shotgun (WGS) entry which is preliminary data.</text>
</comment>
<evidence type="ECO:0000313" key="2">
    <source>
        <dbReference type="EMBL" id="PON46863.1"/>
    </source>
</evidence>
<gene>
    <name evidence="2" type="ORF">PanWU01x14_248500</name>
</gene>
<protein>
    <submittedName>
        <fullName evidence="2">Uncharacterized protein</fullName>
    </submittedName>
</protein>
<organism evidence="2 3">
    <name type="scientific">Parasponia andersonii</name>
    <name type="common">Sponia andersonii</name>
    <dbReference type="NCBI Taxonomy" id="3476"/>
    <lineage>
        <taxon>Eukaryota</taxon>
        <taxon>Viridiplantae</taxon>
        <taxon>Streptophyta</taxon>
        <taxon>Embryophyta</taxon>
        <taxon>Tracheophyta</taxon>
        <taxon>Spermatophyta</taxon>
        <taxon>Magnoliopsida</taxon>
        <taxon>eudicotyledons</taxon>
        <taxon>Gunneridae</taxon>
        <taxon>Pentapetalae</taxon>
        <taxon>rosids</taxon>
        <taxon>fabids</taxon>
        <taxon>Rosales</taxon>
        <taxon>Cannabaceae</taxon>
        <taxon>Parasponia</taxon>
    </lineage>
</organism>
<dbReference type="STRING" id="3476.A0A2P5BDJ8"/>
<accession>A0A2P5BDJ8</accession>
<feature type="compositionally biased region" description="Polar residues" evidence="1">
    <location>
        <begin position="50"/>
        <end position="59"/>
    </location>
</feature>
<sequence>DDETVGTESSNDVSSKENLDKLVQIGEQLLKKPLVRVNLDTGLTEPVENGGTNEDSVKK</sequence>
<evidence type="ECO:0000313" key="3">
    <source>
        <dbReference type="Proteomes" id="UP000237105"/>
    </source>
</evidence>
<feature type="non-terminal residue" evidence="2">
    <location>
        <position position="1"/>
    </location>
</feature>
<dbReference type="Proteomes" id="UP000237105">
    <property type="component" value="Unassembled WGS sequence"/>
</dbReference>